<keyword evidence="3" id="KW-1185">Reference proteome</keyword>
<dbReference type="PANTHER" id="PTHR43142:SF5">
    <property type="entry name" value="CARBOXYLIC ESTER HYDROLASE"/>
    <property type="match status" value="1"/>
</dbReference>
<proteinExistence type="predicted"/>
<gene>
    <name evidence="2" type="ORF">SLS58_003010</name>
</gene>
<accession>A0ABR3TY81</accession>
<dbReference type="InterPro" id="IPR002018">
    <property type="entry name" value="CarbesteraseB"/>
</dbReference>
<evidence type="ECO:0000259" key="1">
    <source>
        <dbReference type="Pfam" id="PF00135"/>
    </source>
</evidence>
<organism evidence="2 3">
    <name type="scientific">Diplodia intermedia</name>
    <dbReference type="NCBI Taxonomy" id="856260"/>
    <lineage>
        <taxon>Eukaryota</taxon>
        <taxon>Fungi</taxon>
        <taxon>Dikarya</taxon>
        <taxon>Ascomycota</taxon>
        <taxon>Pezizomycotina</taxon>
        <taxon>Dothideomycetes</taxon>
        <taxon>Dothideomycetes incertae sedis</taxon>
        <taxon>Botryosphaeriales</taxon>
        <taxon>Botryosphaeriaceae</taxon>
        <taxon>Diplodia</taxon>
    </lineage>
</organism>
<sequence length="167" mass="18830">MSTTTLNHPTLNATLHGVVRHDGAILQFRGIKYGRVPARFAPPVALDDWKNADVDCTEYGPRCPQQAFDVGHLLRLPEDVELPREREDEFECLNLDVSVPAAKVEGRKRGELLPVMVWIHGEYGANDLGWFDGSEAHMEGLRLMLGLLRRLSGDDVWLCGIWNLCWP</sequence>
<dbReference type="Proteomes" id="UP001521184">
    <property type="component" value="Unassembled WGS sequence"/>
</dbReference>
<feature type="domain" description="Carboxylesterase type B" evidence="1">
    <location>
        <begin position="16"/>
        <end position="123"/>
    </location>
</feature>
<dbReference type="SUPFAM" id="SSF53474">
    <property type="entry name" value="alpha/beta-Hydrolases"/>
    <property type="match status" value="1"/>
</dbReference>
<dbReference type="Pfam" id="PF00135">
    <property type="entry name" value="COesterase"/>
    <property type="match status" value="1"/>
</dbReference>
<dbReference type="PANTHER" id="PTHR43142">
    <property type="entry name" value="CARBOXYLIC ESTER HYDROLASE"/>
    <property type="match status" value="1"/>
</dbReference>
<protein>
    <recommendedName>
        <fullName evidence="1">Carboxylesterase type B domain-containing protein</fullName>
    </recommendedName>
</protein>
<dbReference type="InterPro" id="IPR029058">
    <property type="entry name" value="AB_hydrolase_fold"/>
</dbReference>
<dbReference type="Gene3D" id="3.40.50.1820">
    <property type="entry name" value="alpha/beta hydrolase"/>
    <property type="match status" value="1"/>
</dbReference>
<comment type="caution">
    <text evidence="2">The sequence shown here is derived from an EMBL/GenBank/DDBJ whole genome shotgun (WGS) entry which is preliminary data.</text>
</comment>
<evidence type="ECO:0000313" key="3">
    <source>
        <dbReference type="Proteomes" id="UP001521184"/>
    </source>
</evidence>
<reference evidence="2 3" key="1">
    <citation type="journal article" date="2023" name="Plant Dis.">
        <title>First Report of Diplodia intermedia Causing Canker and Dieback Diseases on Apple Trees in Canada.</title>
        <authorList>
            <person name="Ellouze W."/>
            <person name="Ilyukhin E."/>
            <person name="Sulman M."/>
            <person name="Ali S."/>
        </authorList>
    </citation>
    <scope>NUCLEOTIDE SEQUENCE [LARGE SCALE GENOMIC DNA]</scope>
    <source>
        <strain evidence="2 3">M45-28</strain>
    </source>
</reference>
<evidence type="ECO:0000313" key="2">
    <source>
        <dbReference type="EMBL" id="KAL1646875.1"/>
    </source>
</evidence>
<name>A0ABR3TY81_9PEZI</name>
<dbReference type="EMBL" id="JAKEKT020000014">
    <property type="protein sequence ID" value="KAL1646875.1"/>
    <property type="molecule type" value="Genomic_DNA"/>
</dbReference>